<dbReference type="Pfam" id="PF00096">
    <property type="entry name" value="zf-C2H2"/>
    <property type="match status" value="1"/>
</dbReference>
<dbReference type="Gene3D" id="3.30.160.60">
    <property type="entry name" value="Classic Zinc Finger"/>
    <property type="match status" value="1"/>
</dbReference>
<sequence length="177" mass="19379">MDMVMTAEDENPVLRSQRSPAKGSTRFQCTTCQETFQRADHLLRHGSTREGKGNSFPCFECYSAFDDRDRLRSHVRTAHPIPLSSKGKPHNSAIIQTKGSNSSSGESHPVRVAIEPPASGHPLIDSSAVAKQQGALGIANYSNRYKPGQKTSDEFQLSPPNTGDENQRTPSCQRAVI</sequence>
<dbReference type="GO" id="GO:0008270">
    <property type="term" value="F:zinc ion binding"/>
    <property type="evidence" value="ECO:0007669"/>
    <property type="project" value="UniProtKB-KW"/>
</dbReference>
<organism evidence="8 9">
    <name type="scientific">Arthroderma otae (strain ATCC MYA-4605 / CBS 113480)</name>
    <name type="common">Microsporum canis</name>
    <dbReference type="NCBI Taxonomy" id="554155"/>
    <lineage>
        <taxon>Eukaryota</taxon>
        <taxon>Fungi</taxon>
        <taxon>Dikarya</taxon>
        <taxon>Ascomycota</taxon>
        <taxon>Pezizomycotina</taxon>
        <taxon>Eurotiomycetes</taxon>
        <taxon>Eurotiomycetidae</taxon>
        <taxon>Onygenales</taxon>
        <taxon>Arthrodermataceae</taxon>
        <taxon>Microsporum</taxon>
    </lineage>
</organism>
<dbReference type="HOGENOM" id="CLU_1517522_0_0_1"/>
<feature type="domain" description="C2H2-type" evidence="7">
    <location>
        <begin position="56"/>
        <end position="79"/>
    </location>
</feature>
<dbReference type="Proteomes" id="UP000002035">
    <property type="component" value="Unassembled WGS sequence"/>
</dbReference>
<dbReference type="GO" id="GO:0005634">
    <property type="term" value="C:nucleus"/>
    <property type="evidence" value="ECO:0007669"/>
    <property type="project" value="TreeGrafter"/>
</dbReference>
<feature type="region of interest" description="Disordered" evidence="6">
    <location>
        <begin position="140"/>
        <end position="177"/>
    </location>
</feature>
<evidence type="ECO:0000256" key="6">
    <source>
        <dbReference type="SAM" id="MobiDB-lite"/>
    </source>
</evidence>
<reference evidence="9" key="1">
    <citation type="journal article" date="2012" name="MBio">
        <title>Comparative genome analysis of Trichophyton rubrum and related dermatophytes reveals candidate genes involved in infection.</title>
        <authorList>
            <person name="Martinez D.A."/>
            <person name="Oliver B.G."/>
            <person name="Graeser Y."/>
            <person name="Goldberg J.M."/>
            <person name="Li W."/>
            <person name="Martinez-Rossi N.M."/>
            <person name="Monod M."/>
            <person name="Shelest E."/>
            <person name="Barton R.C."/>
            <person name="Birch E."/>
            <person name="Brakhage A.A."/>
            <person name="Chen Z."/>
            <person name="Gurr S.J."/>
            <person name="Heiman D."/>
            <person name="Heitman J."/>
            <person name="Kosti I."/>
            <person name="Rossi A."/>
            <person name="Saif S."/>
            <person name="Samalova M."/>
            <person name="Saunders C.W."/>
            <person name="Shea T."/>
            <person name="Summerbell R.C."/>
            <person name="Xu J."/>
            <person name="Young S."/>
            <person name="Zeng Q."/>
            <person name="Birren B.W."/>
            <person name="Cuomo C.A."/>
            <person name="White T.C."/>
        </authorList>
    </citation>
    <scope>NUCLEOTIDE SEQUENCE [LARGE SCALE GENOMIC DNA]</scope>
    <source>
        <strain evidence="9">ATCC MYA-4605 / CBS 113480</strain>
    </source>
</reference>
<keyword evidence="1" id="KW-0479">Metal-binding</keyword>
<keyword evidence="3 5" id="KW-0863">Zinc-finger</keyword>
<accession>C5FRA7</accession>
<keyword evidence="4" id="KW-0862">Zinc</keyword>
<dbReference type="GO" id="GO:0000981">
    <property type="term" value="F:DNA-binding transcription factor activity, RNA polymerase II-specific"/>
    <property type="evidence" value="ECO:0007669"/>
    <property type="project" value="TreeGrafter"/>
</dbReference>
<evidence type="ECO:0000256" key="4">
    <source>
        <dbReference type="ARBA" id="ARBA00022833"/>
    </source>
</evidence>
<feature type="domain" description="C2H2-type" evidence="7">
    <location>
        <begin position="27"/>
        <end position="54"/>
    </location>
</feature>
<evidence type="ECO:0000256" key="5">
    <source>
        <dbReference type="PROSITE-ProRule" id="PRU00042"/>
    </source>
</evidence>
<dbReference type="SUPFAM" id="SSF57667">
    <property type="entry name" value="beta-beta-alpha zinc fingers"/>
    <property type="match status" value="1"/>
</dbReference>
<dbReference type="RefSeq" id="XP_002845360.1">
    <property type="nucleotide sequence ID" value="XM_002845314.1"/>
</dbReference>
<protein>
    <recommendedName>
        <fullName evidence="7">C2H2-type domain-containing protein</fullName>
    </recommendedName>
</protein>
<dbReference type="eggNOG" id="ENOG502RQ0I">
    <property type="taxonomic scope" value="Eukaryota"/>
</dbReference>
<dbReference type="InterPro" id="IPR036236">
    <property type="entry name" value="Znf_C2H2_sf"/>
</dbReference>
<dbReference type="GO" id="GO:0043565">
    <property type="term" value="F:sequence-specific DNA binding"/>
    <property type="evidence" value="ECO:0007669"/>
    <property type="project" value="TreeGrafter"/>
</dbReference>
<keyword evidence="2" id="KW-0677">Repeat</keyword>
<gene>
    <name evidence="8" type="ORF">MCYG_05229</name>
</gene>
<keyword evidence="9" id="KW-1185">Reference proteome</keyword>
<feature type="compositionally biased region" description="Polar residues" evidence="6">
    <location>
        <begin position="96"/>
        <end position="106"/>
    </location>
</feature>
<proteinExistence type="predicted"/>
<dbReference type="PROSITE" id="PS00028">
    <property type="entry name" value="ZINC_FINGER_C2H2_1"/>
    <property type="match status" value="1"/>
</dbReference>
<dbReference type="EMBL" id="DS995705">
    <property type="protein sequence ID" value="EEQ32410.1"/>
    <property type="molecule type" value="Genomic_DNA"/>
</dbReference>
<dbReference type="PANTHER" id="PTHR24408">
    <property type="entry name" value="ZINC FINGER PROTEIN"/>
    <property type="match status" value="1"/>
</dbReference>
<feature type="region of interest" description="Disordered" evidence="6">
    <location>
        <begin position="96"/>
        <end position="121"/>
    </location>
</feature>
<evidence type="ECO:0000256" key="2">
    <source>
        <dbReference type="ARBA" id="ARBA00022737"/>
    </source>
</evidence>
<feature type="region of interest" description="Disordered" evidence="6">
    <location>
        <begin position="1"/>
        <end position="26"/>
    </location>
</feature>
<dbReference type="PROSITE" id="PS50157">
    <property type="entry name" value="ZINC_FINGER_C2H2_2"/>
    <property type="match status" value="2"/>
</dbReference>
<evidence type="ECO:0000313" key="9">
    <source>
        <dbReference type="Proteomes" id="UP000002035"/>
    </source>
</evidence>
<evidence type="ECO:0000259" key="7">
    <source>
        <dbReference type="PROSITE" id="PS50157"/>
    </source>
</evidence>
<evidence type="ECO:0000313" key="8">
    <source>
        <dbReference type="EMBL" id="EEQ32410.1"/>
    </source>
</evidence>
<dbReference type="PANTHER" id="PTHR24408:SF34">
    <property type="entry name" value="ZINC FINGER PROTEIN 672-RELATED"/>
    <property type="match status" value="1"/>
</dbReference>
<evidence type="ECO:0000256" key="3">
    <source>
        <dbReference type="ARBA" id="ARBA00022771"/>
    </source>
</evidence>
<name>C5FRA7_ARTOC</name>
<dbReference type="GeneID" id="9225892"/>
<dbReference type="VEuPathDB" id="FungiDB:MCYG_05229"/>
<evidence type="ECO:0000256" key="1">
    <source>
        <dbReference type="ARBA" id="ARBA00022723"/>
    </source>
</evidence>
<dbReference type="InterPro" id="IPR013087">
    <property type="entry name" value="Znf_C2H2_type"/>
</dbReference>
<dbReference type="AlphaFoldDB" id="C5FRA7"/>
<feature type="compositionally biased region" description="Polar residues" evidence="6">
    <location>
        <begin position="154"/>
        <end position="177"/>
    </location>
</feature>
<dbReference type="OrthoDB" id="40579at2759"/>